<evidence type="ECO:0000313" key="2">
    <source>
        <dbReference type="Proteomes" id="UP000191691"/>
    </source>
</evidence>
<dbReference type="Proteomes" id="UP000191691">
    <property type="component" value="Unassembled WGS sequence"/>
</dbReference>
<name>A0A1V6TRK6_PENNA</name>
<accession>A0A1V6TRK6</accession>
<reference evidence="2" key="1">
    <citation type="journal article" date="2017" name="Nat. Microbiol.">
        <title>Global analysis of biosynthetic gene clusters reveals vast potential of secondary metabolite production in Penicillium species.</title>
        <authorList>
            <person name="Nielsen J.C."/>
            <person name="Grijseels S."/>
            <person name="Prigent S."/>
            <person name="Ji B."/>
            <person name="Dainat J."/>
            <person name="Nielsen K.F."/>
            <person name="Frisvad J.C."/>
            <person name="Workman M."/>
            <person name="Nielsen J."/>
        </authorList>
    </citation>
    <scope>NUCLEOTIDE SEQUENCE [LARGE SCALE GENOMIC DNA]</scope>
    <source>
        <strain evidence="2">IBT 13039</strain>
    </source>
</reference>
<organism evidence="1 2">
    <name type="scientific">Penicillium nalgiovense</name>
    <dbReference type="NCBI Taxonomy" id="60175"/>
    <lineage>
        <taxon>Eukaryota</taxon>
        <taxon>Fungi</taxon>
        <taxon>Dikarya</taxon>
        <taxon>Ascomycota</taxon>
        <taxon>Pezizomycotina</taxon>
        <taxon>Eurotiomycetes</taxon>
        <taxon>Eurotiomycetidae</taxon>
        <taxon>Eurotiales</taxon>
        <taxon>Aspergillaceae</taxon>
        <taxon>Penicillium</taxon>
    </lineage>
</organism>
<feature type="non-terminal residue" evidence="1">
    <location>
        <position position="38"/>
    </location>
</feature>
<sequence length="38" mass="4331">LVGIWPEALRSDLLGYLSLLVKRLILIECCRGKIDTIF</sequence>
<proteinExistence type="predicted"/>
<keyword evidence="2" id="KW-1185">Reference proteome</keyword>
<dbReference type="AlphaFoldDB" id="A0A1V6TRK6"/>
<gene>
    <name evidence="1" type="ORF">PENNAL_c0960G08563</name>
</gene>
<comment type="caution">
    <text evidence="1">The sequence shown here is derived from an EMBL/GenBank/DDBJ whole genome shotgun (WGS) entry which is preliminary data.</text>
</comment>
<dbReference type="EMBL" id="MOOB01000960">
    <property type="protein sequence ID" value="OQE28921.1"/>
    <property type="molecule type" value="Genomic_DNA"/>
</dbReference>
<evidence type="ECO:0000313" key="1">
    <source>
        <dbReference type="EMBL" id="OQE28921.1"/>
    </source>
</evidence>
<protein>
    <submittedName>
        <fullName evidence="1">Uncharacterized protein</fullName>
    </submittedName>
</protein>
<feature type="non-terminal residue" evidence="1">
    <location>
        <position position="1"/>
    </location>
</feature>